<dbReference type="OrthoDB" id="5172945at2"/>
<dbReference type="AlphaFoldDB" id="A0A0W7WW42"/>
<dbReference type="EMBL" id="LOCL01000052">
    <property type="protein sequence ID" value="KUF14793.1"/>
    <property type="molecule type" value="Genomic_DNA"/>
</dbReference>
<evidence type="ECO:0000313" key="2">
    <source>
        <dbReference type="EMBL" id="KUF14793.1"/>
    </source>
</evidence>
<dbReference type="CDD" id="cd00093">
    <property type="entry name" value="HTH_XRE"/>
    <property type="match status" value="1"/>
</dbReference>
<accession>A0A0W7WW42</accession>
<dbReference type="Pfam" id="PF19054">
    <property type="entry name" value="DUF5753"/>
    <property type="match status" value="1"/>
</dbReference>
<feature type="domain" description="DUF5753" evidence="1">
    <location>
        <begin position="109"/>
        <end position="287"/>
    </location>
</feature>
<sequence>MAATRADRGTPVSTVLGRRLGGELLRMRESRGLRQTHAAEALTASVAKVAKMERGLVPMRDPDVRALCHLYEENGSTTVDRLLSLAKTDRDRRKAKGWWDQYPELGSQTEYFALEDIATGIHTWQQAVVPGLLQTPEYAHALAVGNGSWADLGEIETFVEARMTRQARLHGERPLHLWAVLHEGVLHQLVGGRSVMRAQLEHLLDLGRLPHVHVQVLPYLAGAHPGMTSSFTIMSFAEPGAVDVVRTDTVSTNLWLESDTDAAQHQAIFDRITRLGLASQGSLRAIESIRKEM</sequence>
<dbReference type="SUPFAM" id="SSF47413">
    <property type="entry name" value="lambda repressor-like DNA-binding domains"/>
    <property type="match status" value="1"/>
</dbReference>
<gene>
    <name evidence="2" type="ORF">AT728_35470</name>
</gene>
<dbReference type="RefSeq" id="WP_058851026.1">
    <property type="nucleotide sequence ID" value="NZ_LOCL01000052.1"/>
</dbReference>
<organism evidence="2 3">
    <name type="scientific">Streptomyces silvensis</name>
    <dbReference type="NCBI Taxonomy" id="1765722"/>
    <lineage>
        <taxon>Bacteria</taxon>
        <taxon>Bacillati</taxon>
        <taxon>Actinomycetota</taxon>
        <taxon>Actinomycetes</taxon>
        <taxon>Kitasatosporales</taxon>
        <taxon>Streptomycetaceae</taxon>
        <taxon>Streptomyces</taxon>
    </lineage>
</organism>
<dbReference type="GO" id="GO:0003677">
    <property type="term" value="F:DNA binding"/>
    <property type="evidence" value="ECO:0007669"/>
    <property type="project" value="UniProtKB-KW"/>
</dbReference>
<dbReference type="Gene3D" id="1.10.260.40">
    <property type="entry name" value="lambda repressor-like DNA-binding domains"/>
    <property type="match status" value="1"/>
</dbReference>
<dbReference type="InterPro" id="IPR001387">
    <property type="entry name" value="Cro/C1-type_HTH"/>
</dbReference>
<proteinExistence type="predicted"/>
<reference evidence="2 3" key="1">
    <citation type="submission" date="2015-12" db="EMBL/GenBank/DDBJ databases">
        <title>Draft genome sequence of Streptomyces silvensis ATCC 53525, a producer of novel hormone antagonists.</title>
        <authorList>
            <person name="Johnston C.W."/>
            <person name="Li Y."/>
            <person name="Magarvey N.A."/>
        </authorList>
    </citation>
    <scope>NUCLEOTIDE SEQUENCE [LARGE SCALE GENOMIC DNA]</scope>
    <source>
        <strain evidence="2 3">ATCC 53525</strain>
    </source>
</reference>
<keyword evidence="3" id="KW-1185">Reference proteome</keyword>
<evidence type="ECO:0000313" key="3">
    <source>
        <dbReference type="Proteomes" id="UP000054804"/>
    </source>
</evidence>
<keyword evidence="2" id="KW-0238">DNA-binding</keyword>
<evidence type="ECO:0000259" key="1">
    <source>
        <dbReference type="Pfam" id="PF19054"/>
    </source>
</evidence>
<dbReference type="Proteomes" id="UP000054804">
    <property type="component" value="Unassembled WGS sequence"/>
</dbReference>
<dbReference type="STRING" id="1765722.AT728_35470"/>
<protein>
    <submittedName>
        <fullName evidence="2">DNA-binding protein</fullName>
    </submittedName>
</protein>
<dbReference type="InterPro" id="IPR043917">
    <property type="entry name" value="DUF5753"/>
</dbReference>
<name>A0A0W7WW42_9ACTN</name>
<comment type="caution">
    <text evidence="2">The sequence shown here is derived from an EMBL/GenBank/DDBJ whole genome shotgun (WGS) entry which is preliminary data.</text>
</comment>
<dbReference type="Pfam" id="PF13560">
    <property type="entry name" value="HTH_31"/>
    <property type="match status" value="1"/>
</dbReference>
<dbReference type="InterPro" id="IPR010982">
    <property type="entry name" value="Lambda_DNA-bd_dom_sf"/>
</dbReference>